<dbReference type="InterPro" id="IPR017871">
    <property type="entry name" value="ABC_transporter-like_CS"/>
</dbReference>
<evidence type="ECO:0000313" key="9">
    <source>
        <dbReference type="Proteomes" id="UP000199421"/>
    </source>
</evidence>
<dbReference type="Proteomes" id="UP000199421">
    <property type="component" value="Unassembled WGS sequence"/>
</dbReference>
<dbReference type="PROSITE" id="PS00211">
    <property type="entry name" value="ABC_TRANSPORTER_1"/>
    <property type="match status" value="1"/>
</dbReference>
<feature type="domain" description="ABC transporter" evidence="7">
    <location>
        <begin position="2"/>
        <end position="249"/>
    </location>
</feature>
<accession>A0A1H7HLU0</accession>
<dbReference type="RefSeq" id="WP_093317653.1">
    <property type="nucleotide sequence ID" value="NZ_FOAF01000001.1"/>
</dbReference>
<keyword evidence="2" id="KW-0813">Transport</keyword>
<dbReference type="InterPro" id="IPR003593">
    <property type="entry name" value="AAA+_ATPase"/>
</dbReference>
<evidence type="ECO:0000256" key="3">
    <source>
        <dbReference type="ARBA" id="ARBA00022475"/>
    </source>
</evidence>
<dbReference type="SUPFAM" id="SSF52540">
    <property type="entry name" value="P-loop containing nucleoside triphosphate hydrolases"/>
    <property type="match status" value="1"/>
</dbReference>
<dbReference type="STRING" id="407022.SAMN05661044_00419"/>
<dbReference type="Gene3D" id="3.40.50.300">
    <property type="entry name" value="P-loop containing nucleotide triphosphate hydrolases"/>
    <property type="match status" value="1"/>
</dbReference>
<dbReference type="EMBL" id="FOAF01000001">
    <property type="protein sequence ID" value="SEK51241.1"/>
    <property type="molecule type" value="Genomic_DNA"/>
</dbReference>
<keyword evidence="5 8" id="KW-0067">ATP-binding</keyword>
<dbReference type="InterPro" id="IPR003439">
    <property type="entry name" value="ABC_transporter-like_ATP-bd"/>
</dbReference>
<gene>
    <name evidence="8" type="ORF">SAMN05661044_00419</name>
</gene>
<reference evidence="9" key="1">
    <citation type="submission" date="2016-10" db="EMBL/GenBank/DDBJ databases">
        <authorList>
            <person name="Varghese N."/>
            <person name="Submissions S."/>
        </authorList>
    </citation>
    <scope>NUCLEOTIDE SEQUENCE [LARGE SCALE GENOMIC DNA]</scope>
    <source>
        <strain evidence="9">DSM 18733</strain>
    </source>
</reference>
<evidence type="ECO:0000256" key="1">
    <source>
        <dbReference type="ARBA" id="ARBA00004202"/>
    </source>
</evidence>
<keyword evidence="9" id="KW-1185">Reference proteome</keyword>
<keyword evidence="6" id="KW-0472">Membrane</keyword>
<sequence length="251" mass="28188">MLTLQNVTKVFFKDKPNEIIALDSFSITMHQGEFITVVGANGSGKSTLLNVISGSEIIDDGELLLNEKSIETLPDYKRSKWIARVFQNPLQGTASELSILDNFRLASLRGKSKTLKIGVDDKFKSHVKEHLLLLGMGLENKINQPMGVLSGGQRQALTMLMTVMSDVKVLLLDEPTAALDPRSAAKVMELADQLINEYRLTVVFITHNMKEATIYGDRLIQLSHGKLKRDLGKDEKRELKPQDLYEWFNED</sequence>
<evidence type="ECO:0000256" key="5">
    <source>
        <dbReference type="ARBA" id="ARBA00022840"/>
    </source>
</evidence>
<keyword evidence="4" id="KW-0547">Nucleotide-binding</keyword>
<protein>
    <submittedName>
        <fullName evidence="8">Putative ABC transport system ATP-binding protein</fullName>
    </submittedName>
</protein>
<dbReference type="OrthoDB" id="9782239at2"/>
<proteinExistence type="predicted"/>
<dbReference type="InterPro" id="IPR050166">
    <property type="entry name" value="ABC_transporter_ATP-bind"/>
</dbReference>
<dbReference type="Pfam" id="PF00005">
    <property type="entry name" value="ABC_tran"/>
    <property type="match status" value="1"/>
</dbReference>
<dbReference type="SMART" id="SM00382">
    <property type="entry name" value="AAA"/>
    <property type="match status" value="1"/>
</dbReference>
<dbReference type="PROSITE" id="PS50893">
    <property type="entry name" value="ABC_TRANSPORTER_2"/>
    <property type="match status" value="1"/>
</dbReference>
<keyword evidence="3" id="KW-1003">Cell membrane</keyword>
<dbReference type="InterPro" id="IPR027417">
    <property type="entry name" value="P-loop_NTPase"/>
</dbReference>
<dbReference type="PANTHER" id="PTHR42788">
    <property type="entry name" value="TAURINE IMPORT ATP-BINDING PROTEIN-RELATED"/>
    <property type="match status" value="1"/>
</dbReference>
<evidence type="ECO:0000256" key="6">
    <source>
        <dbReference type="ARBA" id="ARBA00023136"/>
    </source>
</evidence>
<comment type="subcellular location">
    <subcellularLocation>
        <location evidence="1">Cell membrane</location>
        <topology evidence="1">Peripheral membrane protein</topology>
    </subcellularLocation>
</comment>
<evidence type="ECO:0000256" key="2">
    <source>
        <dbReference type="ARBA" id="ARBA00022448"/>
    </source>
</evidence>
<dbReference type="GO" id="GO:0005524">
    <property type="term" value="F:ATP binding"/>
    <property type="evidence" value="ECO:0007669"/>
    <property type="project" value="UniProtKB-KW"/>
</dbReference>
<evidence type="ECO:0000256" key="4">
    <source>
        <dbReference type="ARBA" id="ARBA00022741"/>
    </source>
</evidence>
<name>A0A1H7HLU0_OLID1</name>
<dbReference type="GO" id="GO:0005886">
    <property type="term" value="C:plasma membrane"/>
    <property type="evidence" value="ECO:0007669"/>
    <property type="project" value="UniProtKB-SubCell"/>
</dbReference>
<dbReference type="AlphaFoldDB" id="A0A1H7HLU0"/>
<dbReference type="GO" id="GO:0016887">
    <property type="term" value="F:ATP hydrolysis activity"/>
    <property type="evidence" value="ECO:0007669"/>
    <property type="project" value="InterPro"/>
</dbReference>
<evidence type="ECO:0000259" key="7">
    <source>
        <dbReference type="PROSITE" id="PS50893"/>
    </source>
</evidence>
<organism evidence="8 9">
    <name type="scientific">Olivibacter domesticus</name>
    <name type="common">Pseudosphingobacterium domesticum</name>
    <dbReference type="NCBI Taxonomy" id="407022"/>
    <lineage>
        <taxon>Bacteria</taxon>
        <taxon>Pseudomonadati</taxon>
        <taxon>Bacteroidota</taxon>
        <taxon>Sphingobacteriia</taxon>
        <taxon>Sphingobacteriales</taxon>
        <taxon>Sphingobacteriaceae</taxon>
        <taxon>Olivibacter</taxon>
    </lineage>
</organism>
<dbReference type="PANTHER" id="PTHR42788:SF7">
    <property type="entry name" value="NITRATE ABC TRANSPORTER ATP-BINDING PROTEIN"/>
    <property type="match status" value="1"/>
</dbReference>
<evidence type="ECO:0000313" key="8">
    <source>
        <dbReference type="EMBL" id="SEK51241.1"/>
    </source>
</evidence>